<organism evidence="1 2">
    <name type="scientific">Enterovibrio norvegicus DSM 15893</name>
    <dbReference type="NCBI Taxonomy" id="1121869"/>
    <lineage>
        <taxon>Bacteria</taxon>
        <taxon>Pseudomonadati</taxon>
        <taxon>Pseudomonadota</taxon>
        <taxon>Gammaproteobacteria</taxon>
        <taxon>Vibrionales</taxon>
        <taxon>Vibrionaceae</taxon>
        <taxon>Enterovibrio</taxon>
    </lineage>
</organism>
<evidence type="ECO:0000313" key="1">
    <source>
        <dbReference type="EMBL" id="SFP64926.1"/>
    </source>
</evidence>
<accession>A0A1I5S3S6</accession>
<proteinExistence type="predicted"/>
<sequence>MWAGALYSVYSSEQLHKYWSIKSTKNGVKAVFKWVCIEFVTRVFRVNARSSLHQ</sequence>
<dbReference type="Proteomes" id="UP000182692">
    <property type="component" value="Unassembled WGS sequence"/>
</dbReference>
<gene>
    <name evidence="1" type="ORF">SAMN03084138_02744</name>
</gene>
<protein>
    <submittedName>
        <fullName evidence="1">Uncharacterized protein</fullName>
    </submittedName>
</protein>
<dbReference type="EMBL" id="FOWR01000020">
    <property type="protein sequence ID" value="SFP64926.1"/>
    <property type="molecule type" value="Genomic_DNA"/>
</dbReference>
<evidence type="ECO:0000313" key="2">
    <source>
        <dbReference type="Proteomes" id="UP000182692"/>
    </source>
</evidence>
<name>A0A1I5S3S6_9GAMM</name>
<dbReference type="AlphaFoldDB" id="A0A1I5S3S6"/>
<reference evidence="1 2" key="1">
    <citation type="submission" date="2016-10" db="EMBL/GenBank/DDBJ databases">
        <authorList>
            <person name="de Groot N.N."/>
        </authorList>
    </citation>
    <scope>NUCLEOTIDE SEQUENCE [LARGE SCALE GENOMIC DNA]</scope>
    <source>
        <strain evidence="1 2">DSM 15893</strain>
    </source>
</reference>